<keyword evidence="2" id="KW-1185">Reference proteome</keyword>
<gene>
    <name evidence="1" type="ORF">EI97DRAFT_428854</name>
</gene>
<accession>A0A6A6JVV6</accession>
<protein>
    <submittedName>
        <fullName evidence="1">Uncharacterized protein</fullName>
    </submittedName>
</protein>
<feature type="non-terminal residue" evidence="1">
    <location>
        <position position="190"/>
    </location>
</feature>
<dbReference type="GeneID" id="54550480"/>
<dbReference type="AlphaFoldDB" id="A0A6A6JVV6"/>
<dbReference type="Proteomes" id="UP000800097">
    <property type="component" value="Unassembled WGS sequence"/>
</dbReference>
<evidence type="ECO:0000313" key="1">
    <source>
        <dbReference type="EMBL" id="KAF2280750.1"/>
    </source>
</evidence>
<sequence length="190" mass="21448">MMLKDDNFDLPWISPRSWWIRSAHIPETRSMAGCASLIHQPITMSTGKLAQALYEVLKHGRPQTTAALAIAVRCETVLVLPHPLEVCRRPQSQPRRPRLSQLGDSDESKIMNSNLSLSFKERQMQYAPVRPTMCSRAADLDNAKHRFAASGIPLRLPHKKHTGRSHPPFEVGIKVPWLLGLLEVMEESMV</sequence>
<dbReference type="RefSeq" id="XP_033658287.1">
    <property type="nucleotide sequence ID" value="XM_033797305.1"/>
</dbReference>
<name>A0A6A6JVV6_WESOR</name>
<proteinExistence type="predicted"/>
<evidence type="ECO:0000313" key="2">
    <source>
        <dbReference type="Proteomes" id="UP000800097"/>
    </source>
</evidence>
<reference evidence="1" key="1">
    <citation type="journal article" date="2020" name="Stud. Mycol.">
        <title>101 Dothideomycetes genomes: a test case for predicting lifestyles and emergence of pathogens.</title>
        <authorList>
            <person name="Haridas S."/>
            <person name="Albert R."/>
            <person name="Binder M."/>
            <person name="Bloem J."/>
            <person name="Labutti K."/>
            <person name="Salamov A."/>
            <person name="Andreopoulos B."/>
            <person name="Baker S."/>
            <person name="Barry K."/>
            <person name="Bills G."/>
            <person name="Bluhm B."/>
            <person name="Cannon C."/>
            <person name="Castanera R."/>
            <person name="Culley D."/>
            <person name="Daum C."/>
            <person name="Ezra D."/>
            <person name="Gonzalez J."/>
            <person name="Henrissat B."/>
            <person name="Kuo A."/>
            <person name="Liang C."/>
            <person name="Lipzen A."/>
            <person name="Lutzoni F."/>
            <person name="Magnuson J."/>
            <person name="Mondo S."/>
            <person name="Nolan M."/>
            <person name="Ohm R."/>
            <person name="Pangilinan J."/>
            <person name="Park H.-J."/>
            <person name="Ramirez L."/>
            <person name="Alfaro M."/>
            <person name="Sun H."/>
            <person name="Tritt A."/>
            <person name="Yoshinaga Y."/>
            <person name="Zwiers L.-H."/>
            <person name="Turgeon B."/>
            <person name="Goodwin S."/>
            <person name="Spatafora J."/>
            <person name="Crous P."/>
            <person name="Grigoriev I."/>
        </authorList>
    </citation>
    <scope>NUCLEOTIDE SEQUENCE</scope>
    <source>
        <strain evidence="1">CBS 379.55</strain>
    </source>
</reference>
<organism evidence="1 2">
    <name type="scientific">Westerdykella ornata</name>
    <dbReference type="NCBI Taxonomy" id="318751"/>
    <lineage>
        <taxon>Eukaryota</taxon>
        <taxon>Fungi</taxon>
        <taxon>Dikarya</taxon>
        <taxon>Ascomycota</taxon>
        <taxon>Pezizomycotina</taxon>
        <taxon>Dothideomycetes</taxon>
        <taxon>Pleosporomycetidae</taxon>
        <taxon>Pleosporales</taxon>
        <taxon>Sporormiaceae</taxon>
        <taxon>Westerdykella</taxon>
    </lineage>
</organism>
<dbReference type="EMBL" id="ML986484">
    <property type="protein sequence ID" value="KAF2280750.1"/>
    <property type="molecule type" value="Genomic_DNA"/>
</dbReference>